<evidence type="ECO:0000256" key="2">
    <source>
        <dbReference type="ARBA" id="ARBA00022475"/>
    </source>
</evidence>
<proteinExistence type="predicted"/>
<organism evidence="8 9">
    <name type="scientific">Prevotella lacticifex</name>
    <dbReference type="NCBI Taxonomy" id="2854755"/>
    <lineage>
        <taxon>Bacteria</taxon>
        <taxon>Pseudomonadati</taxon>
        <taxon>Bacteroidota</taxon>
        <taxon>Bacteroidia</taxon>
        <taxon>Bacteroidales</taxon>
        <taxon>Prevotellaceae</taxon>
        <taxon>Prevotella</taxon>
    </lineage>
</organism>
<evidence type="ECO:0000256" key="7">
    <source>
        <dbReference type="SAM" id="Phobius"/>
    </source>
</evidence>
<dbReference type="EMBL" id="BPUB01000002">
    <property type="protein sequence ID" value="GJG59960.1"/>
    <property type="molecule type" value="Genomic_DNA"/>
</dbReference>
<evidence type="ECO:0000256" key="5">
    <source>
        <dbReference type="ARBA" id="ARBA00023136"/>
    </source>
</evidence>
<keyword evidence="7" id="KW-1133">Transmembrane helix</keyword>
<dbReference type="AlphaFoldDB" id="A0A9R1CCE6"/>
<feature type="transmembrane region" description="Helical" evidence="7">
    <location>
        <begin position="6"/>
        <end position="32"/>
    </location>
</feature>
<evidence type="ECO:0000256" key="3">
    <source>
        <dbReference type="ARBA" id="ARBA00022519"/>
    </source>
</evidence>
<dbReference type="GO" id="GO:0009247">
    <property type="term" value="P:glycolipid biosynthetic process"/>
    <property type="evidence" value="ECO:0007669"/>
    <property type="project" value="UniProtKB-ARBA"/>
</dbReference>
<comment type="caution">
    <text evidence="8">The sequence shown here is derived from an EMBL/GenBank/DDBJ whole genome shotgun (WGS) entry which is preliminary data.</text>
</comment>
<evidence type="ECO:0000256" key="4">
    <source>
        <dbReference type="ARBA" id="ARBA00022679"/>
    </source>
</evidence>
<evidence type="ECO:0000256" key="6">
    <source>
        <dbReference type="ARBA" id="ARBA00023315"/>
    </source>
</evidence>
<dbReference type="GO" id="GO:0005886">
    <property type="term" value="C:plasma membrane"/>
    <property type="evidence" value="ECO:0007669"/>
    <property type="project" value="UniProtKB-SubCell"/>
</dbReference>
<keyword evidence="2" id="KW-1003">Cell membrane</keyword>
<keyword evidence="9" id="KW-1185">Reference proteome</keyword>
<keyword evidence="6" id="KW-0012">Acyltransferase</keyword>
<dbReference type="RefSeq" id="WP_223928479.1">
    <property type="nucleotide sequence ID" value="NZ_BPTU01000002.1"/>
</dbReference>
<dbReference type="GeneID" id="72465998"/>
<sequence>MVYRIFYVISLLPFRLLYCLSDVVAFIAYYIVRYRRKIVRGNLVTSFPEKSEKEIKDIERRFYRWFCDYFVEAVKLLSISEDELNRRFTITNSDEIRECFSQGQNVAAILGHYCNWEWLSCVGKDLPSDSMVGLIYHPLYNKAFDDLFRRIRSHEANAVPVPKKDILRQLVTCRREGRMNIFGYISDQLPKWENIHLWLPFLNHDTPVFTGGELIMRKMNNAVYYAELTRQRRGYYSLTYRLITKNPASLPEYEITRRFFKMLEATIRREPAYYLWSHNRWKRTHEEFNRRFEVVNGKVIPRKETAEKQ</sequence>
<protein>
    <submittedName>
        <fullName evidence="8">Acetyltransferase</fullName>
    </submittedName>
</protein>
<dbReference type="Pfam" id="PF03279">
    <property type="entry name" value="Lip_A_acyltrans"/>
    <property type="match status" value="1"/>
</dbReference>
<dbReference type="PANTHER" id="PTHR30606">
    <property type="entry name" value="LIPID A BIOSYNTHESIS LAUROYL ACYLTRANSFERASE"/>
    <property type="match status" value="1"/>
</dbReference>
<dbReference type="PANTHER" id="PTHR30606:SF10">
    <property type="entry name" value="PHOSPHATIDYLINOSITOL MANNOSIDE ACYLTRANSFERASE"/>
    <property type="match status" value="1"/>
</dbReference>
<comment type="subcellular location">
    <subcellularLocation>
        <location evidence="1">Cell inner membrane</location>
    </subcellularLocation>
</comment>
<dbReference type="InterPro" id="IPR004960">
    <property type="entry name" value="LipA_acyltrans"/>
</dbReference>
<keyword evidence="3" id="KW-0997">Cell inner membrane</keyword>
<dbReference type="CDD" id="cd07984">
    <property type="entry name" value="LPLAT_LABLAT-like"/>
    <property type="match status" value="1"/>
</dbReference>
<dbReference type="Proteomes" id="UP000825483">
    <property type="component" value="Unassembled WGS sequence"/>
</dbReference>
<evidence type="ECO:0000313" key="8">
    <source>
        <dbReference type="EMBL" id="GJG59960.1"/>
    </source>
</evidence>
<keyword evidence="7" id="KW-0812">Transmembrane</keyword>
<keyword evidence="4" id="KW-0808">Transferase</keyword>
<gene>
    <name evidence="8" type="ORF">PRLR5076_28110</name>
</gene>
<keyword evidence="5 7" id="KW-0472">Membrane</keyword>
<dbReference type="GO" id="GO:0016746">
    <property type="term" value="F:acyltransferase activity"/>
    <property type="evidence" value="ECO:0007669"/>
    <property type="project" value="UniProtKB-KW"/>
</dbReference>
<reference evidence="8" key="1">
    <citation type="journal article" date="2022" name="Int. J. Syst. Evol. Microbiol.">
        <title>Prevotella lacticifex sp. nov., isolated from the rumen of cows.</title>
        <authorList>
            <person name="Shinkai T."/>
            <person name="Ikeyama N."/>
            <person name="Kumagai M."/>
            <person name="Ohmori H."/>
            <person name="Sakamoto M."/>
            <person name="Ohkuma M."/>
            <person name="Mitsumori M."/>
        </authorList>
    </citation>
    <scope>NUCLEOTIDE SEQUENCE</scope>
    <source>
        <strain evidence="8">R5076</strain>
    </source>
</reference>
<name>A0A9R1CCE6_9BACT</name>
<accession>A0A9R1CCE6</accession>
<evidence type="ECO:0000256" key="1">
    <source>
        <dbReference type="ARBA" id="ARBA00004533"/>
    </source>
</evidence>
<evidence type="ECO:0000313" key="9">
    <source>
        <dbReference type="Proteomes" id="UP000825483"/>
    </source>
</evidence>